<keyword evidence="11" id="KW-0675">Receptor</keyword>
<dbReference type="CDD" id="cd15293">
    <property type="entry name" value="7tmC_GPR158-like"/>
    <property type="match status" value="1"/>
</dbReference>
<feature type="compositionally biased region" description="Basic and acidic residues" evidence="17">
    <location>
        <begin position="796"/>
        <end position="809"/>
    </location>
</feature>
<dbReference type="AlphaFoldDB" id="A0A668AIL8"/>
<sequence>ARAPGRTAEMLRRGSRPASPSSSSSSHRHPGLTTGTCAPAEEEDWSPAEMFLYSGDPVALRAGECSRAYSLPGLAGPLPEAFRWPLRPTLDALANSANFLNMIFQASDLRESSVQEDMEWYHGLVRALMEADALIEQALLTFDADPAAPVPQLVLRASRKPTPKVKAIVLQDLSKAWESLHAPAPAPDDSWFSSFKFPQSNQPMAALSKRVLLNDLRTLDTPKWRQGDSYVTNHSGVRWANAPFLDCKDGRFLPAWMLTLSTSFYGLKPDLTPEFRGVIRVDVNIQSFDVDQCATGDGWFANTHQCNRTTMECEPIPGQGFRLGQYCCRCKEGYYSPPRCVDVHMNTPVSVCAADGGSANRSAGGTMCYPALPICLPCWPGCKSCQDGAPCRVQEDWILRSGVLAIQGVFMLMVFVSMLAAYRHRRSRRIRASGLLLLETILFGSMLLYFPVFILYFRPSIFRCIVLRWVRMLGFSIVYGTVTLKLYRVLKVFLSRTAQRVPYMSSLHLLRILGVMLVAVVWFLCAWTVGVLQNRERNIPVLITSKTSDGQGFSLCYLDRWDHMMAVAELLFLCWGISLCSGVRPVPSAFHEPRYMGISIHNELLLSSMFHLLRFSFPSLHPDWMLLLFFTHTHATISVTLALLFLPKFLHVSKSGREEIAAEVYEDEVDLRRSGSYLNSSFQSAWSDYSLDPEDIRDELKKLYAQLEVNKTKKMTTNNPHLSKKRSSRRGLGKSIIKRIAEIPETMSRQCSREEKDASIRSKITNQSGSFRTGSDSVSISYKGSIHTPSPVMRKSQSDHEYMRERDPSRRGSMLNANMAKRASQRSETNSLDIPPGVCKSASAQNLTIDNNLLHPDHTKLHKSRSLTPTPTRTMDTLKVNRASSVVSRSKQNITINDIKDQTTNALRSQSSDRAKVCSVEAEQERSVDKNQKHVTYATSDDEVISRTPSTRSIGSRGLTPTRNVPHADVWEGPGSLLQGKGVQRQPSTIATICPWEVQEAQVAEHDRVCPWESQEPGLLRRKESGHSGVCPWESQD</sequence>
<dbReference type="InterPro" id="IPR054714">
    <property type="entry name" value="GPR158_179_extracellular"/>
</dbReference>
<keyword evidence="7" id="KW-0770">Synapse</keyword>
<dbReference type="PANTHER" id="PTHR32546">
    <property type="entry name" value="G-PROTEIN COUPLED RECEPTOR 158-RELATED"/>
    <property type="match status" value="1"/>
</dbReference>
<comment type="similarity">
    <text evidence="2">Belongs to the G-protein coupled receptor 3 family.</text>
</comment>
<feature type="domain" description="G-protein coupled receptors family 3 profile" evidence="19">
    <location>
        <begin position="399"/>
        <end position="648"/>
    </location>
</feature>
<reference evidence="20" key="3">
    <citation type="submission" date="2025-09" db="UniProtKB">
        <authorList>
            <consortium name="Ensembl"/>
        </authorList>
    </citation>
    <scope>IDENTIFICATION</scope>
</reference>
<keyword evidence="21" id="KW-1185">Reference proteome</keyword>
<evidence type="ECO:0000313" key="21">
    <source>
        <dbReference type="Proteomes" id="UP000472263"/>
    </source>
</evidence>
<dbReference type="GO" id="GO:0004930">
    <property type="term" value="F:G protein-coupled receptor activity"/>
    <property type="evidence" value="ECO:0007669"/>
    <property type="project" value="UniProtKB-KW"/>
</dbReference>
<evidence type="ECO:0000256" key="12">
    <source>
        <dbReference type="ARBA" id="ARBA00023180"/>
    </source>
</evidence>
<keyword evidence="12" id="KW-0325">Glycoprotein</keyword>
<feature type="compositionally biased region" description="Low complexity" evidence="17">
    <location>
        <begin position="16"/>
        <end position="25"/>
    </location>
</feature>
<evidence type="ECO:0000256" key="8">
    <source>
        <dbReference type="ARBA" id="ARBA00023040"/>
    </source>
</evidence>
<feature type="transmembrane region" description="Helical" evidence="18">
    <location>
        <begin position="434"/>
        <end position="457"/>
    </location>
</feature>
<evidence type="ECO:0000256" key="16">
    <source>
        <dbReference type="ARBA" id="ARBA00034104"/>
    </source>
</evidence>
<feature type="region of interest" description="Disordered" evidence="17">
    <location>
        <begin position="942"/>
        <end position="967"/>
    </location>
</feature>
<dbReference type="InterPro" id="IPR017978">
    <property type="entry name" value="GPCR_3_C"/>
</dbReference>
<name>A0A668AIL8_9TELE</name>
<evidence type="ECO:0000256" key="13">
    <source>
        <dbReference type="ARBA" id="ARBA00023224"/>
    </source>
</evidence>
<evidence type="ECO:0000256" key="5">
    <source>
        <dbReference type="ARBA" id="ARBA00022729"/>
    </source>
</evidence>
<feature type="transmembrane region" description="Helical" evidence="18">
    <location>
        <begin position="625"/>
        <end position="646"/>
    </location>
</feature>
<feature type="compositionally biased region" description="Basic and acidic residues" evidence="17">
    <location>
        <begin position="751"/>
        <end position="760"/>
    </location>
</feature>
<evidence type="ECO:0000256" key="4">
    <source>
        <dbReference type="ARBA" id="ARBA00022692"/>
    </source>
</evidence>
<proteinExistence type="inferred from homology"/>
<evidence type="ECO:0000256" key="6">
    <source>
        <dbReference type="ARBA" id="ARBA00022989"/>
    </source>
</evidence>
<evidence type="ECO:0000256" key="11">
    <source>
        <dbReference type="ARBA" id="ARBA00023170"/>
    </source>
</evidence>
<feature type="region of interest" description="Disordered" evidence="17">
    <location>
        <begin position="1"/>
        <end position="39"/>
    </location>
</feature>
<dbReference type="InterPro" id="IPR043458">
    <property type="entry name" value="GPR158/179"/>
</dbReference>
<evidence type="ECO:0000256" key="9">
    <source>
        <dbReference type="ARBA" id="ARBA00023136"/>
    </source>
</evidence>
<dbReference type="Ensembl" id="ENSMMDT00005045665.1">
    <property type="protein sequence ID" value="ENSMMDP00005044776.1"/>
    <property type="gene ID" value="ENSMMDG00005020513.1"/>
</dbReference>
<dbReference type="Pfam" id="PF22572">
    <property type="entry name" value="GPR158_179_EC"/>
    <property type="match status" value="1"/>
</dbReference>
<evidence type="ECO:0000256" key="18">
    <source>
        <dbReference type="SAM" id="Phobius"/>
    </source>
</evidence>
<keyword evidence="6 18" id="KW-1133">Transmembrane helix</keyword>
<dbReference type="InterPro" id="IPR009030">
    <property type="entry name" value="Growth_fac_rcpt_cys_sf"/>
</dbReference>
<evidence type="ECO:0000256" key="1">
    <source>
        <dbReference type="ARBA" id="ARBA00004487"/>
    </source>
</evidence>
<keyword evidence="14" id="KW-0628">Postsynaptic cell membrane</keyword>
<reference evidence="20" key="2">
    <citation type="submission" date="2025-08" db="UniProtKB">
        <authorList>
            <consortium name="Ensembl"/>
        </authorList>
    </citation>
    <scope>IDENTIFICATION</scope>
</reference>
<dbReference type="Proteomes" id="UP000472263">
    <property type="component" value="Chromosome 1"/>
</dbReference>
<evidence type="ECO:0000256" key="17">
    <source>
        <dbReference type="SAM" id="MobiDB-lite"/>
    </source>
</evidence>
<evidence type="ECO:0000256" key="3">
    <source>
        <dbReference type="ARBA" id="ARBA00022475"/>
    </source>
</evidence>
<keyword evidence="3" id="KW-1003">Cell membrane</keyword>
<keyword evidence="15" id="KW-0966">Cell projection</keyword>
<feature type="region of interest" description="Disordered" evidence="17">
    <location>
        <begin position="744"/>
        <end position="809"/>
    </location>
</feature>
<dbReference type="SUPFAM" id="SSF57184">
    <property type="entry name" value="Growth factor receptor domain"/>
    <property type="match status" value="1"/>
</dbReference>
<keyword evidence="10" id="KW-1015">Disulfide bond</keyword>
<evidence type="ECO:0000256" key="10">
    <source>
        <dbReference type="ARBA" id="ARBA00023157"/>
    </source>
</evidence>
<keyword evidence="5" id="KW-0732">Signal</keyword>
<dbReference type="GO" id="GO:0045211">
    <property type="term" value="C:postsynaptic membrane"/>
    <property type="evidence" value="ECO:0007669"/>
    <property type="project" value="UniProtKB-SubCell"/>
</dbReference>
<evidence type="ECO:0000259" key="19">
    <source>
        <dbReference type="PROSITE" id="PS50259"/>
    </source>
</evidence>
<feature type="compositionally biased region" description="Polar residues" evidence="17">
    <location>
        <begin position="762"/>
        <end position="782"/>
    </location>
</feature>
<keyword evidence="4 18" id="KW-0812">Transmembrane</keyword>
<reference evidence="20" key="1">
    <citation type="submission" date="2019-06" db="EMBL/GenBank/DDBJ databases">
        <authorList>
            <consortium name="Wellcome Sanger Institute Data Sharing"/>
        </authorList>
    </citation>
    <scope>NUCLEOTIDE SEQUENCE [LARGE SCALE GENOMIC DNA]</scope>
</reference>
<feature type="compositionally biased region" description="Polar residues" evidence="17">
    <location>
        <begin position="947"/>
        <end position="963"/>
    </location>
</feature>
<dbReference type="PROSITE" id="PS50259">
    <property type="entry name" value="G_PROTEIN_RECEP_F3_4"/>
    <property type="match status" value="1"/>
</dbReference>
<feature type="transmembrane region" description="Helical" evidence="18">
    <location>
        <begin position="469"/>
        <end position="487"/>
    </location>
</feature>
<accession>A0A668AIL8</accession>
<feature type="transmembrane region" description="Helical" evidence="18">
    <location>
        <begin position="397"/>
        <end position="422"/>
    </location>
</feature>
<evidence type="ECO:0000256" key="2">
    <source>
        <dbReference type="ARBA" id="ARBA00007242"/>
    </source>
</evidence>
<evidence type="ECO:0000313" key="20">
    <source>
        <dbReference type="Ensembl" id="ENSMMDP00005044776.1"/>
    </source>
</evidence>
<dbReference type="Pfam" id="PF00003">
    <property type="entry name" value="7tm_3"/>
    <property type="match status" value="1"/>
</dbReference>
<protein>
    <submittedName>
        <fullName evidence="20">G protein-coupled receptor 179</fullName>
    </submittedName>
</protein>
<comment type="subcellular location">
    <subcellularLocation>
        <location evidence="1">Cell projection</location>
        <location evidence="1">Neuron projection</location>
    </subcellularLocation>
    <subcellularLocation>
        <location evidence="16">Postsynaptic cell membrane</location>
        <topology evidence="16">Multi-pass membrane protein</topology>
    </subcellularLocation>
</comment>
<evidence type="ECO:0000256" key="7">
    <source>
        <dbReference type="ARBA" id="ARBA00023018"/>
    </source>
</evidence>
<evidence type="ECO:0000256" key="15">
    <source>
        <dbReference type="ARBA" id="ARBA00023273"/>
    </source>
</evidence>
<dbReference type="GO" id="GO:0043005">
    <property type="term" value="C:neuron projection"/>
    <property type="evidence" value="ECO:0007669"/>
    <property type="project" value="UniProtKB-SubCell"/>
</dbReference>
<feature type="transmembrane region" description="Helical" evidence="18">
    <location>
        <begin position="563"/>
        <end position="583"/>
    </location>
</feature>
<keyword evidence="8" id="KW-0297">G-protein coupled receptor</keyword>
<evidence type="ECO:0000256" key="14">
    <source>
        <dbReference type="ARBA" id="ARBA00023257"/>
    </source>
</evidence>
<dbReference type="GeneTree" id="ENSGT00940000160776"/>
<organism evidence="20 21">
    <name type="scientific">Myripristis murdjan</name>
    <name type="common">pinecone soldierfish</name>
    <dbReference type="NCBI Taxonomy" id="586833"/>
    <lineage>
        <taxon>Eukaryota</taxon>
        <taxon>Metazoa</taxon>
        <taxon>Chordata</taxon>
        <taxon>Craniata</taxon>
        <taxon>Vertebrata</taxon>
        <taxon>Euteleostomi</taxon>
        <taxon>Actinopterygii</taxon>
        <taxon>Neopterygii</taxon>
        <taxon>Teleostei</taxon>
        <taxon>Neoteleostei</taxon>
        <taxon>Acanthomorphata</taxon>
        <taxon>Holocentriformes</taxon>
        <taxon>Holocentridae</taxon>
        <taxon>Myripristis</taxon>
    </lineage>
</organism>
<keyword evidence="9 18" id="KW-0472">Membrane</keyword>
<keyword evidence="13" id="KW-0807">Transducer</keyword>
<dbReference type="PANTHER" id="PTHR32546:SF7">
    <property type="entry name" value="G-PROTEIN COUPLED RECEPTOR 179-RELATED"/>
    <property type="match status" value="1"/>
</dbReference>
<gene>
    <name evidence="20" type="primary">gpr179</name>
</gene>
<feature type="transmembrane region" description="Helical" evidence="18">
    <location>
        <begin position="508"/>
        <end position="529"/>
    </location>
</feature>